<evidence type="ECO:0000313" key="2">
    <source>
        <dbReference type="EMBL" id="EOL49268.1"/>
    </source>
</evidence>
<dbReference type="Pfam" id="PF06966">
    <property type="entry name" value="DUF1295"/>
    <property type="match status" value="1"/>
</dbReference>
<accession>R3U733</accession>
<keyword evidence="3" id="KW-1185">Reference proteome</keyword>
<feature type="transmembrane region" description="Helical" evidence="1">
    <location>
        <begin position="96"/>
        <end position="123"/>
    </location>
</feature>
<dbReference type="PATRIC" id="fig|1158610.3.peg.149"/>
<dbReference type="STRING" id="154621.RV11_GL001603"/>
<evidence type="ECO:0000256" key="1">
    <source>
        <dbReference type="SAM" id="Phobius"/>
    </source>
</evidence>
<keyword evidence="1" id="KW-0472">Membrane</keyword>
<dbReference type="EMBL" id="AJAT01000005">
    <property type="protein sequence ID" value="EOL49268.1"/>
    <property type="molecule type" value="Genomic_DNA"/>
</dbReference>
<dbReference type="Proteomes" id="UP000013785">
    <property type="component" value="Unassembled WGS sequence"/>
</dbReference>
<dbReference type="GO" id="GO:0016020">
    <property type="term" value="C:membrane"/>
    <property type="evidence" value="ECO:0007669"/>
    <property type="project" value="TreeGrafter"/>
</dbReference>
<dbReference type="Gene3D" id="1.20.120.1630">
    <property type="match status" value="1"/>
</dbReference>
<dbReference type="PROSITE" id="PS50244">
    <property type="entry name" value="S5A_REDUCTASE"/>
    <property type="match status" value="1"/>
</dbReference>
<dbReference type="PANTHER" id="PTHR32251:SF17">
    <property type="entry name" value="STEROID 5-ALPHA REDUCTASE C-TERMINAL DOMAIN-CONTAINING PROTEIN"/>
    <property type="match status" value="1"/>
</dbReference>
<keyword evidence="1" id="KW-1133">Transmembrane helix</keyword>
<sequence>MIYSIVAASLLVYFLVWFFIARIKENFSLVDIAWGLGFVVVAWVSYLVTIGQTRQTIVILVLVTFWGIRLFWHLSRRNWNKPEDYRYVNMRKRWGTTFVGIKSFLNVFVLQGVLLYIISLPIMHSFANQNTSFHWWQYLGVGVWLFGFFFETIGDFQLEQFKKESANKGKLLTSGLWSLTRHPNYFGESICWWGIFLISYTTVSDVWLVISPALITLLLLFVSGVPLLEKKYKDREDFQQYAKKTAKFFPLIGKKGL</sequence>
<feature type="transmembrane region" description="Helical" evidence="1">
    <location>
        <begin position="57"/>
        <end position="75"/>
    </location>
</feature>
<name>R3U733_9ENTE</name>
<dbReference type="InterPro" id="IPR010721">
    <property type="entry name" value="UstE-like"/>
</dbReference>
<dbReference type="AlphaFoldDB" id="R3U733"/>
<dbReference type="eggNOG" id="COG3752">
    <property type="taxonomic scope" value="Bacteria"/>
</dbReference>
<evidence type="ECO:0000313" key="3">
    <source>
        <dbReference type="Proteomes" id="UP000013785"/>
    </source>
</evidence>
<feature type="transmembrane region" description="Helical" evidence="1">
    <location>
        <begin position="6"/>
        <end position="23"/>
    </location>
</feature>
<feature type="transmembrane region" description="Helical" evidence="1">
    <location>
        <begin position="135"/>
        <end position="153"/>
    </location>
</feature>
<keyword evidence="1" id="KW-0812">Transmembrane</keyword>
<dbReference type="PANTHER" id="PTHR32251">
    <property type="entry name" value="3-OXO-5-ALPHA-STEROID 4-DEHYDROGENASE"/>
    <property type="match status" value="1"/>
</dbReference>
<proteinExistence type="predicted"/>
<feature type="transmembrane region" description="Helical" evidence="1">
    <location>
        <begin position="209"/>
        <end position="228"/>
    </location>
</feature>
<comment type="caution">
    <text evidence="2">The sequence shown here is derived from an EMBL/GenBank/DDBJ whole genome shotgun (WGS) entry which is preliminary data.</text>
</comment>
<protein>
    <submittedName>
        <fullName evidence="2">Uncharacterized protein</fullName>
    </submittedName>
</protein>
<organism evidence="2 3">
    <name type="scientific">Enterococcus phoeniculicola ATCC BAA-412</name>
    <dbReference type="NCBI Taxonomy" id="1158610"/>
    <lineage>
        <taxon>Bacteria</taxon>
        <taxon>Bacillati</taxon>
        <taxon>Bacillota</taxon>
        <taxon>Bacilli</taxon>
        <taxon>Lactobacillales</taxon>
        <taxon>Enterococcaceae</taxon>
        <taxon>Enterococcus</taxon>
    </lineage>
</organism>
<dbReference type="OrthoDB" id="9779233at2"/>
<dbReference type="HOGENOM" id="CLU_043418_3_1_9"/>
<feature type="transmembrane region" description="Helical" evidence="1">
    <location>
        <begin position="32"/>
        <end position="51"/>
    </location>
</feature>
<gene>
    <name evidence="2" type="ORF">UC3_00171</name>
</gene>
<dbReference type="RefSeq" id="WP_010766858.1">
    <property type="nucleotide sequence ID" value="NZ_ASWE01000005.1"/>
</dbReference>
<reference evidence="2 3" key="1">
    <citation type="submission" date="2013-02" db="EMBL/GenBank/DDBJ databases">
        <title>The Genome Sequence of Enterococcus phoeniculicola BAA-412.</title>
        <authorList>
            <consortium name="The Broad Institute Genome Sequencing Platform"/>
            <consortium name="The Broad Institute Genome Sequencing Center for Infectious Disease"/>
            <person name="Earl A.M."/>
            <person name="Gilmore M.S."/>
            <person name="Lebreton F."/>
            <person name="Walker B."/>
            <person name="Young S.K."/>
            <person name="Zeng Q."/>
            <person name="Gargeya S."/>
            <person name="Fitzgerald M."/>
            <person name="Haas B."/>
            <person name="Abouelleil A."/>
            <person name="Alvarado L."/>
            <person name="Arachchi H.M."/>
            <person name="Berlin A.M."/>
            <person name="Chapman S.B."/>
            <person name="Dewar J."/>
            <person name="Goldberg J."/>
            <person name="Griggs A."/>
            <person name="Gujja S."/>
            <person name="Hansen M."/>
            <person name="Howarth C."/>
            <person name="Imamovic A."/>
            <person name="Larimer J."/>
            <person name="McCowan C."/>
            <person name="Murphy C."/>
            <person name="Neiman D."/>
            <person name="Pearson M."/>
            <person name="Priest M."/>
            <person name="Roberts A."/>
            <person name="Saif S."/>
            <person name="Shea T."/>
            <person name="Sisk P."/>
            <person name="Sykes S."/>
            <person name="Wortman J."/>
            <person name="Nusbaum C."/>
            <person name="Birren B."/>
        </authorList>
    </citation>
    <scope>NUCLEOTIDE SEQUENCE [LARGE SCALE GENOMIC DNA]</scope>
    <source>
        <strain evidence="2 3">ATCC BAA-412</strain>
    </source>
</reference>